<keyword evidence="5 9" id="KW-0665">Pyrimidine biosynthesis</keyword>
<dbReference type="CDD" id="cd04725">
    <property type="entry name" value="OMP_decarboxylase_like"/>
    <property type="match status" value="1"/>
</dbReference>
<feature type="active site" description="For OMPdecase activity" evidence="10">
    <location>
        <position position="66"/>
    </location>
</feature>
<feature type="active site" description="Proton donor" evidence="9">
    <location>
        <position position="66"/>
    </location>
</feature>
<dbReference type="GO" id="GO:0006207">
    <property type="term" value="P:'de novo' pyrimidine nucleobase biosynthetic process"/>
    <property type="evidence" value="ECO:0007669"/>
    <property type="project" value="InterPro"/>
</dbReference>
<dbReference type="InterPro" id="IPR018089">
    <property type="entry name" value="OMPdecase_AS"/>
</dbReference>
<feature type="binding site" evidence="9 11">
    <location>
        <position position="188"/>
    </location>
    <ligand>
        <name>substrate</name>
    </ligand>
</feature>
<dbReference type="PROSITE" id="PS00156">
    <property type="entry name" value="OMPDECASE"/>
    <property type="match status" value="1"/>
</dbReference>
<dbReference type="SMART" id="SM00934">
    <property type="entry name" value="OMPdecase"/>
    <property type="match status" value="1"/>
</dbReference>
<keyword evidence="15" id="KW-1185">Reference proteome</keyword>
<comment type="pathway">
    <text evidence="2 9 12">Pyrimidine metabolism; UMP biosynthesis via de novo pathway; UMP from orotate: step 2/2.</text>
</comment>
<feature type="binding site" evidence="9 11">
    <location>
        <position position="218"/>
    </location>
    <ligand>
        <name>substrate</name>
    </ligand>
</feature>
<dbReference type="FunFam" id="3.20.20.70:FF:000015">
    <property type="entry name" value="Orotidine 5'-phosphate decarboxylase"/>
    <property type="match status" value="1"/>
</dbReference>
<reference evidence="14" key="2">
    <citation type="submission" date="2020-09" db="EMBL/GenBank/DDBJ databases">
        <authorList>
            <person name="Sun Q."/>
            <person name="Zhou Y."/>
        </authorList>
    </citation>
    <scope>NUCLEOTIDE SEQUENCE</scope>
    <source>
        <strain evidence="14">CGMCC 1.12153</strain>
    </source>
</reference>
<dbReference type="PANTHER" id="PTHR32119">
    <property type="entry name" value="OROTIDINE 5'-PHOSPHATE DECARBOXYLASE"/>
    <property type="match status" value="1"/>
</dbReference>
<evidence type="ECO:0000256" key="1">
    <source>
        <dbReference type="ARBA" id="ARBA00002356"/>
    </source>
</evidence>
<keyword evidence="6 9" id="KW-0456">Lyase</keyword>
<feature type="binding site" evidence="9 11">
    <location>
        <position position="37"/>
    </location>
    <ligand>
        <name>substrate</name>
    </ligand>
</feature>
<dbReference type="GO" id="GO:0044205">
    <property type="term" value="P:'de novo' UMP biosynthetic process"/>
    <property type="evidence" value="ECO:0007669"/>
    <property type="project" value="UniProtKB-UniRule"/>
</dbReference>
<sequence>MLTIKSVDSLYVALDFENKRQALDFLESNGLYGIPVKVGMELFYKEGPSVVHELKKRGHSIFLDLKLHDIPQTVRKAMKNLASLDVDVVNVHASGGGEMIAAAREGLEEGSETSSRPVLLAVTQLTSTNQAMLTEELLISHKLEDCVSHLAQLSQENGADGVVCSVKEIKQIKRRCGERFITVTPGIRRIEESHQDQKRVASPFEAGKDGTDAIVVGRSITQSKDPVSTYQQIKEEFKHGKH</sequence>
<feature type="binding site" evidence="9 11">
    <location>
        <position position="217"/>
    </location>
    <ligand>
        <name>substrate</name>
    </ligand>
</feature>
<comment type="subunit">
    <text evidence="3 9">Homodimer.</text>
</comment>
<evidence type="ECO:0000256" key="6">
    <source>
        <dbReference type="ARBA" id="ARBA00023239"/>
    </source>
</evidence>
<feature type="domain" description="Orotidine 5'-phosphate decarboxylase" evidence="13">
    <location>
        <begin position="9"/>
        <end position="233"/>
    </location>
</feature>
<dbReference type="Proteomes" id="UP000660110">
    <property type="component" value="Unassembled WGS sequence"/>
</dbReference>
<evidence type="ECO:0000259" key="13">
    <source>
        <dbReference type="SMART" id="SM00934"/>
    </source>
</evidence>
<feature type="active site" description="For OMPdecase activity" evidence="10">
    <location>
        <position position="69"/>
    </location>
</feature>
<evidence type="ECO:0000256" key="7">
    <source>
        <dbReference type="ARBA" id="ARBA00049157"/>
    </source>
</evidence>
<evidence type="ECO:0000256" key="10">
    <source>
        <dbReference type="PIRSR" id="PIRSR614732-1"/>
    </source>
</evidence>
<feature type="binding site" evidence="9 11">
    <location>
        <position position="15"/>
    </location>
    <ligand>
        <name>substrate</name>
    </ligand>
</feature>
<dbReference type="NCBIfam" id="NF001273">
    <property type="entry name" value="PRK00230.1"/>
    <property type="match status" value="1"/>
</dbReference>
<evidence type="ECO:0000256" key="8">
    <source>
        <dbReference type="ARBA" id="ARBA00061012"/>
    </source>
</evidence>
<evidence type="ECO:0000256" key="2">
    <source>
        <dbReference type="ARBA" id="ARBA00004861"/>
    </source>
</evidence>
<feature type="binding site" evidence="9 11">
    <location>
        <position position="126"/>
    </location>
    <ligand>
        <name>substrate</name>
    </ligand>
</feature>
<evidence type="ECO:0000313" key="15">
    <source>
        <dbReference type="Proteomes" id="UP000660110"/>
    </source>
</evidence>
<dbReference type="AlphaFoldDB" id="A0A917AYZ4"/>
<evidence type="ECO:0000256" key="12">
    <source>
        <dbReference type="RuleBase" id="RU000512"/>
    </source>
</evidence>
<comment type="function">
    <text evidence="1 9">Catalyzes the decarboxylation of orotidine 5'-monophosphate (OMP) to uridine 5'-monophosphate (UMP).</text>
</comment>
<comment type="catalytic activity">
    <reaction evidence="7 9 12">
        <text>orotidine 5'-phosphate + H(+) = UMP + CO2</text>
        <dbReference type="Rhea" id="RHEA:11596"/>
        <dbReference type="ChEBI" id="CHEBI:15378"/>
        <dbReference type="ChEBI" id="CHEBI:16526"/>
        <dbReference type="ChEBI" id="CHEBI:57538"/>
        <dbReference type="ChEBI" id="CHEBI:57865"/>
        <dbReference type="EC" id="4.1.1.23"/>
    </reaction>
</comment>
<comment type="similarity">
    <text evidence="8 9">Belongs to the OMP decarboxylase family. Type 1 subfamily.</text>
</comment>
<comment type="caution">
    <text evidence="14">The sequence shown here is derived from an EMBL/GenBank/DDBJ whole genome shotgun (WGS) entry which is preliminary data.</text>
</comment>
<accession>A0A917AYZ4</accession>
<name>A0A917AYZ4_HALAA</name>
<feature type="binding site" evidence="9">
    <location>
        <begin position="64"/>
        <end position="73"/>
    </location>
    <ligand>
        <name>substrate</name>
    </ligand>
</feature>
<evidence type="ECO:0000313" key="14">
    <source>
        <dbReference type="EMBL" id="GGF11511.1"/>
    </source>
</evidence>
<dbReference type="EMBL" id="BMEL01000001">
    <property type="protein sequence ID" value="GGF11511.1"/>
    <property type="molecule type" value="Genomic_DNA"/>
</dbReference>
<dbReference type="InterPro" id="IPR014732">
    <property type="entry name" value="OMPdecase"/>
</dbReference>
<dbReference type="InterPro" id="IPR013785">
    <property type="entry name" value="Aldolase_TIM"/>
</dbReference>
<evidence type="ECO:0000256" key="9">
    <source>
        <dbReference type="HAMAP-Rule" id="MF_01200"/>
    </source>
</evidence>
<dbReference type="InterPro" id="IPR011060">
    <property type="entry name" value="RibuloseP-bd_barrel"/>
</dbReference>
<dbReference type="Gene3D" id="3.20.20.70">
    <property type="entry name" value="Aldolase class I"/>
    <property type="match status" value="1"/>
</dbReference>
<dbReference type="HAMAP" id="MF_01200_B">
    <property type="entry name" value="OMPdecase_type1_B"/>
    <property type="match status" value="1"/>
</dbReference>
<organism evidence="14 15">
    <name type="scientific">Halobacillus andaensis</name>
    <dbReference type="NCBI Taxonomy" id="1176239"/>
    <lineage>
        <taxon>Bacteria</taxon>
        <taxon>Bacillati</taxon>
        <taxon>Bacillota</taxon>
        <taxon>Bacilli</taxon>
        <taxon>Bacillales</taxon>
        <taxon>Bacillaceae</taxon>
        <taxon>Halobacillus</taxon>
    </lineage>
</organism>
<gene>
    <name evidence="9 14" type="primary">pyrF</name>
    <name evidence="14" type="ORF">GCM10010954_07660</name>
</gene>
<dbReference type="EC" id="4.1.1.23" evidence="9"/>
<evidence type="ECO:0000256" key="11">
    <source>
        <dbReference type="PIRSR" id="PIRSR614732-2"/>
    </source>
</evidence>
<dbReference type="SUPFAM" id="SSF51366">
    <property type="entry name" value="Ribulose-phoshate binding barrel"/>
    <property type="match status" value="1"/>
</dbReference>
<dbReference type="GO" id="GO:0005829">
    <property type="term" value="C:cytosol"/>
    <property type="evidence" value="ECO:0007669"/>
    <property type="project" value="TreeGrafter"/>
</dbReference>
<evidence type="ECO:0000256" key="5">
    <source>
        <dbReference type="ARBA" id="ARBA00022975"/>
    </source>
</evidence>
<dbReference type="Pfam" id="PF00215">
    <property type="entry name" value="OMPdecase"/>
    <property type="match status" value="1"/>
</dbReference>
<dbReference type="InterPro" id="IPR001754">
    <property type="entry name" value="OMPdeCOase_dom"/>
</dbReference>
<dbReference type="InterPro" id="IPR047596">
    <property type="entry name" value="OMPdecase_bac"/>
</dbReference>
<keyword evidence="4 9" id="KW-0210">Decarboxylase</keyword>
<evidence type="ECO:0000256" key="3">
    <source>
        <dbReference type="ARBA" id="ARBA00011738"/>
    </source>
</evidence>
<dbReference type="GO" id="GO:0004590">
    <property type="term" value="F:orotidine-5'-phosphate decarboxylase activity"/>
    <property type="evidence" value="ECO:0007669"/>
    <property type="project" value="UniProtKB-UniRule"/>
</dbReference>
<feature type="active site" description="For OMPdecase activity" evidence="10">
    <location>
        <position position="64"/>
    </location>
</feature>
<evidence type="ECO:0000256" key="4">
    <source>
        <dbReference type="ARBA" id="ARBA00022793"/>
    </source>
</evidence>
<protein>
    <recommendedName>
        <fullName evidence="9">Orotidine 5'-phosphate decarboxylase</fullName>
        <ecNumber evidence="9">4.1.1.23</ecNumber>
    </recommendedName>
    <alternativeName>
        <fullName evidence="9">OMP decarboxylase</fullName>
        <shortName evidence="9">OMPDCase</shortName>
        <shortName evidence="9">OMPdecase</shortName>
    </alternativeName>
</protein>
<dbReference type="PANTHER" id="PTHR32119:SF2">
    <property type="entry name" value="OROTIDINE 5'-PHOSPHATE DECARBOXYLASE"/>
    <property type="match status" value="1"/>
</dbReference>
<dbReference type="NCBIfam" id="TIGR01740">
    <property type="entry name" value="pyrF"/>
    <property type="match status" value="1"/>
</dbReference>
<proteinExistence type="inferred from homology"/>
<feature type="binding site" evidence="9 11">
    <location>
        <position position="197"/>
    </location>
    <ligand>
        <name>substrate</name>
    </ligand>
</feature>
<reference evidence="14" key="1">
    <citation type="journal article" date="2014" name="Int. J. Syst. Evol. Microbiol.">
        <title>Complete genome sequence of Corynebacterium casei LMG S-19264T (=DSM 44701T), isolated from a smear-ripened cheese.</title>
        <authorList>
            <consortium name="US DOE Joint Genome Institute (JGI-PGF)"/>
            <person name="Walter F."/>
            <person name="Albersmeier A."/>
            <person name="Kalinowski J."/>
            <person name="Ruckert C."/>
        </authorList>
    </citation>
    <scope>NUCLEOTIDE SEQUENCE</scope>
    <source>
        <strain evidence="14">CGMCC 1.12153</strain>
    </source>
</reference>
<dbReference type="RefSeq" id="WP_308808301.1">
    <property type="nucleotide sequence ID" value="NZ_BMEL01000001.1"/>
</dbReference>